<keyword evidence="1" id="KW-0812">Transmembrane</keyword>
<accession>A0ABD6EWC7</accession>
<gene>
    <name evidence="3" type="ORF">AB6A40_009203</name>
</gene>
<dbReference type="AlphaFoldDB" id="A0ABD6EWC7"/>
<proteinExistence type="predicted"/>
<keyword evidence="1" id="KW-1133">Transmembrane helix</keyword>
<dbReference type="EMBL" id="JBGFUD010009433">
    <property type="protein sequence ID" value="MFH4982494.1"/>
    <property type="molecule type" value="Genomic_DNA"/>
</dbReference>
<feature type="signal peptide" evidence="2">
    <location>
        <begin position="1"/>
        <end position="20"/>
    </location>
</feature>
<evidence type="ECO:0000313" key="4">
    <source>
        <dbReference type="Proteomes" id="UP001608902"/>
    </source>
</evidence>
<evidence type="ECO:0000256" key="1">
    <source>
        <dbReference type="SAM" id="Phobius"/>
    </source>
</evidence>
<comment type="caution">
    <text evidence="3">The sequence shown here is derived from an EMBL/GenBank/DDBJ whole genome shotgun (WGS) entry which is preliminary data.</text>
</comment>
<feature type="chain" id="PRO_5044841603" evidence="2">
    <location>
        <begin position="21"/>
        <end position="109"/>
    </location>
</feature>
<keyword evidence="4" id="KW-1185">Reference proteome</keyword>
<sequence length="109" mass="12315">MCVVLFYFLLLLLIVNATKATEPLSNVDHHSASTSSCDVPFNAHIITSQSITVPNVDQVNSFKSLWSYLLYRWSIILYFVPLIVIILCKCKLINSDVRLMYGSDPDDTT</sequence>
<keyword evidence="1" id="KW-0472">Membrane</keyword>
<keyword evidence="2" id="KW-0732">Signal</keyword>
<feature type="transmembrane region" description="Helical" evidence="1">
    <location>
        <begin position="70"/>
        <end position="88"/>
    </location>
</feature>
<reference evidence="3 4" key="1">
    <citation type="submission" date="2024-08" db="EMBL/GenBank/DDBJ databases">
        <title>Gnathostoma spinigerum genome.</title>
        <authorList>
            <person name="Gonzalez-Bertolin B."/>
            <person name="Monzon S."/>
            <person name="Zaballos A."/>
            <person name="Jimenez P."/>
            <person name="Dekumyoy P."/>
            <person name="Varona S."/>
            <person name="Cuesta I."/>
            <person name="Sumanam S."/>
            <person name="Adisakwattana P."/>
            <person name="Gasser R.B."/>
            <person name="Hernandez-Gonzalez A."/>
            <person name="Young N.D."/>
            <person name="Perteguer M.J."/>
        </authorList>
    </citation>
    <scope>NUCLEOTIDE SEQUENCE [LARGE SCALE GENOMIC DNA]</scope>
    <source>
        <strain evidence="3">AL3</strain>
        <tissue evidence="3">Liver</tissue>
    </source>
</reference>
<evidence type="ECO:0000256" key="2">
    <source>
        <dbReference type="SAM" id="SignalP"/>
    </source>
</evidence>
<protein>
    <submittedName>
        <fullName evidence="3">Uncharacterized protein</fullName>
    </submittedName>
</protein>
<organism evidence="3 4">
    <name type="scientific">Gnathostoma spinigerum</name>
    <dbReference type="NCBI Taxonomy" id="75299"/>
    <lineage>
        <taxon>Eukaryota</taxon>
        <taxon>Metazoa</taxon>
        <taxon>Ecdysozoa</taxon>
        <taxon>Nematoda</taxon>
        <taxon>Chromadorea</taxon>
        <taxon>Rhabditida</taxon>
        <taxon>Spirurina</taxon>
        <taxon>Gnathostomatomorpha</taxon>
        <taxon>Gnathostomatoidea</taxon>
        <taxon>Gnathostomatidae</taxon>
        <taxon>Gnathostoma</taxon>
    </lineage>
</organism>
<name>A0ABD6EWC7_9BILA</name>
<evidence type="ECO:0000313" key="3">
    <source>
        <dbReference type="EMBL" id="MFH4982494.1"/>
    </source>
</evidence>
<dbReference type="Proteomes" id="UP001608902">
    <property type="component" value="Unassembled WGS sequence"/>
</dbReference>